<dbReference type="InterPro" id="IPR036412">
    <property type="entry name" value="HAD-like_sf"/>
</dbReference>
<dbReference type="EMBL" id="JACNJN010000080">
    <property type="protein sequence ID" value="MBC8334818.1"/>
    <property type="molecule type" value="Genomic_DNA"/>
</dbReference>
<sequence>MIKAMIFDLDGTLVQTERLKAISYARAAMELCPDEIREDDVIEAFKDVVGLSRREVAIALVERFNLAKKAKERMREFSVASPWQAYVQVRLKIYNDMLSDPQIIRDNHWRHNVDLLNQARASNCKVGLATMSTCEQAQYVLKELGLEDAFDFVASRDDVEKGKPDPEIYLMVADELGIAPSECMVIEDSPTGVKAALHAGMQVVAVSTPFTKKGLHESNLLPESHIVDNSKDLLDIVAHVGEHAGGF</sequence>
<name>A0A8J6NK62_9CHLR</name>
<dbReference type="SFLD" id="SFLDS00003">
    <property type="entry name" value="Haloacid_Dehalogenase"/>
    <property type="match status" value="1"/>
</dbReference>
<dbReference type="SUPFAM" id="SSF56784">
    <property type="entry name" value="HAD-like"/>
    <property type="match status" value="1"/>
</dbReference>
<dbReference type="Proteomes" id="UP000614469">
    <property type="component" value="Unassembled WGS sequence"/>
</dbReference>
<dbReference type="PANTHER" id="PTHR43434:SF1">
    <property type="entry name" value="PHOSPHOGLYCOLATE PHOSPHATASE"/>
    <property type="match status" value="1"/>
</dbReference>
<dbReference type="NCBIfam" id="TIGR01549">
    <property type="entry name" value="HAD-SF-IA-v1"/>
    <property type="match status" value="1"/>
</dbReference>
<dbReference type="InterPro" id="IPR050155">
    <property type="entry name" value="HAD-like_hydrolase_sf"/>
</dbReference>
<dbReference type="InterPro" id="IPR023198">
    <property type="entry name" value="PGP-like_dom2"/>
</dbReference>
<dbReference type="NCBIfam" id="TIGR01509">
    <property type="entry name" value="HAD-SF-IA-v3"/>
    <property type="match status" value="1"/>
</dbReference>
<dbReference type="SFLD" id="SFLDG01129">
    <property type="entry name" value="C1.5:_HAD__Beta-PGM__Phosphata"/>
    <property type="match status" value="1"/>
</dbReference>
<dbReference type="SFLD" id="SFLDG01135">
    <property type="entry name" value="C1.5.6:_HAD__Beta-PGM__Phospha"/>
    <property type="match status" value="1"/>
</dbReference>
<evidence type="ECO:0000313" key="2">
    <source>
        <dbReference type="Proteomes" id="UP000614469"/>
    </source>
</evidence>
<dbReference type="Gene3D" id="3.40.50.1000">
    <property type="entry name" value="HAD superfamily/HAD-like"/>
    <property type="match status" value="1"/>
</dbReference>
<dbReference type="Gene3D" id="1.10.150.240">
    <property type="entry name" value="Putative phosphatase, domain 2"/>
    <property type="match status" value="1"/>
</dbReference>
<evidence type="ECO:0000313" key="1">
    <source>
        <dbReference type="EMBL" id="MBC8334818.1"/>
    </source>
</evidence>
<proteinExistence type="predicted"/>
<dbReference type="AlphaFoldDB" id="A0A8J6NK62"/>
<dbReference type="PANTHER" id="PTHR43434">
    <property type="entry name" value="PHOSPHOGLYCOLATE PHOSPHATASE"/>
    <property type="match status" value="1"/>
</dbReference>
<protein>
    <submittedName>
        <fullName evidence="1">HAD family phosphatase</fullName>
    </submittedName>
</protein>
<dbReference type="GO" id="GO:0006281">
    <property type="term" value="P:DNA repair"/>
    <property type="evidence" value="ECO:0007669"/>
    <property type="project" value="TreeGrafter"/>
</dbReference>
<comment type="caution">
    <text evidence="1">The sequence shown here is derived from an EMBL/GenBank/DDBJ whole genome shotgun (WGS) entry which is preliminary data.</text>
</comment>
<organism evidence="1 2">
    <name type="scientific">Candidatus Desulfolinea nitratireducens</name>
    <dbReference type="NCBI Taxonomy" id="2841698"/>
    <lineage>
        <taxon>Bacteria</taxon>
        <taxon>Bacillati</taxon>
        <taxon>Chloroflexota</taxon>
        <taxon>Anaerolineae</taxon>
        <taxon>Anaerolineales</taxon>
        <taxon>Anaerolineales incertae sedis</taxon>
        <taxon>Candidatus Desulfolinea</taxon>
    </lineage>
</organism>
<reference evidence="1 2" key="1">
    <citation type="submission" date="2020-08" db="EMBL/GenBank/DDBJ databases">
        <title>Bridging the membrane lipid divide: bacteria of the FCB group superphylum have the potential to synthesize archaeal ether lipids.</title>
        <authorList>
            <person name="Villanueva L."/>
            <person name="Von Meijenfeldt F.A.B."/>
            <person name="Westbye A.B."/>
            <person name="Yadav S."/>
            <person name="Hopmans E.C."/>
            <person name="Dutilh B.E."/>
            <person name="Sinninghe Damste J.S."/>
        </authorList>
    </citation>
    <scope>NUCLEOTIDE SEQUENCE [LARGE SCALE GENOMIC DNA]</scope>
    <source>
        <strain evidence="1">NIOZ-UU36</strain>
    </source>
</reference>
<dbReference type="InterPro" id="IPR006439">
    <property type="entry name" value="HAD-SF_hydro_IA"/>
</dbReference>
<dbReference type="InterPro" id="IPR023214">
    <property type="entry name" value="HAD_sf"/>
</dbReference>
<gene>
    <name evidence="1" type="ORF">H8E29_06100</name>
</gene>
<dbReference type="GO" id="GO:0008967">
    <property type="term" value="F:phosphoglycolate phosphatase activity"/>
    <property type="evidence" value="ECO:0007669"/>
    <property type="project" value="TreeGrafter"/>
</dbReference>
<dbReference type="Pfam" id="PF00702">
    <property type="entry name" value="Hydrolase"/>
    <property type="match status" value="1"/>
</dbReference>
<accession>A0A8J6NK62</accession>